<proteinExistence type="predicted"/>
<comment type="cofactor">
    <cofactor evidence="1">
        <name>Mg(2+)</name>
        <dbReference type="ChEBI" id="CHEBI:18420"/>
    </cofactor>
</comment>
<keyword evidence="3" id="KW-0460">Magnesium</keyword>
<keyword evidence="6" id="KW-1185">Reference proteome</keyword>
<protein>
    <submittedName>
        <fullName evidence="5">CoA ester lyase</fullName>
    </submittedName>
</protein>
<gene>
    <name evidence="5" type="ORF">MW290_10335</name>
</gene>
<evidence type="ECO:0000256" key="2">
    <source>
        <dbReference type="ARBA" id="ARBA00022723"/>
    </source>
</evidence>
<sequence>MEPRSYLFVPGDRPARFGKALASGADVVVLDLEDAVADAAKSAARQAIAEAVLALPATEAARIAVRINAAGMPDHEQDLRLVRALPLAAVMLPKAEDAAALAALHQALPGIALLPLCESALGVSQALPLAAAPGVQRLVFGTLDYALDLGLDLEDDLAPLEQAAAQLVLASRLAGRAAPVAGVTPQLGDALRLQADTTWALRRGFGAKLCIHPDQVAPLHAAMAPGAQALAWAARVLEADAACPGAARVDGRMVDRPVVLQAQRTLARAGR</sequence>
<evidence type="ECO:0000313" key="6">
    <source>
        <dbReference type="Proteomes" id="UP001056201"/>
    </source>
</evidence>
<keyword evidence="5" id="KW-0456">Lyase</keyword>
<dbReference type="GO" id="GO:0016829">
    <property type="term" value="F:lyase activity"/>
    <property type="evidence" value="ECO:0007669"/>
    <property type="project" value="UniProtKB-KW"/>
</dbReference>
<dbReference type="InterPro" id="IPR011206">
    <property type="entry name" value="Citrate_lyase_beta/mcl1/mcl2"/>
</dbReference>
<name>A0ABY4RZF9_AQUTE</name>
<dbReference type="EMBL" id="CP097635">
    <property type="protein sequence ID" value="URI06316.1"/>
    <property type="molecule type" value="Genomic_DNA"/>
</dbReference>
<accession>A0ABY4RZF9</accession>
<evidence type="ECO:0000313" key="5">
    <source>
        <dbReference type="EMBL" id="URI06316.1"/>
    </source>
</evidence>
<dbReference type="InterPro" id="IPR015813">
    <property type="entry name" value="Pyrv/PenolPyrv_kinase-like_dom"/>
</dbReference>
<reference evidence="5" key="1">
    <citation type="submission" date="2022-05" db="EMBL/GenBank/DDBJ databases">
        <title>An RpoN-dependent PEP-CTERM gene is involved in floc formation of an Aquincola tertiaricarbonis strain.</title>
        <authorList>
            <person name="Qiu D."/>
            <person name="Xia M."/>
        </authorList>
    </citation>
    <scope>NUCLEOTIDE SEQUENCE</scope>
    <source>
        <strain evidence="5">RN12</strain>
    </source>
</reference>
<dbReference type="InterPro" id="IPR040442">
    <property type="entry name" value="Pyrv_kinase-like_dom_sf"/>
</dbReference>
<dbReference type="PANTHER" id="PTHR32308:SF10">
    <property type="entry name" value="CITRATE LYASE SUBUNIT BETA"/>
    <property type="match status" value="1"/>
</dbReference>
<dbReference type="Pfam" id="PF03328">
    <property type="entry name" value="HpcH_HpaI"/>
    <property type="match status" value="1"/>
</dbReference>
<evidence type="ECO:0000259" key="4">
    <source>
        <dbReference type="Pfam" id="PF03328"/>
    </source>
</evidence>
<dbReference type="PANTHER" id="PTHR32308">
    <property type="entry name" value="LYASE BETA SUBUNIT, PUTATIVE (AFU_ORTHOLOGUE AFUA_4G13030)-RELATED"/>
    <property type="match status" value="1"/>
</dbReference>
<keyword evidence="2" id="KW-0479">Metal-binding</keyword>
<dbReference type="RefSeq" id="WP_250194579.1">
    <property type="nucleotide sequence ID" value="NZ_CP097635.1"/>
</dbReference>
<evidence type="ECO:0000256" key="1">
    <source>
        <dbReference type="ARBA" id="ARBA00001946"/>
    </source>
</evidence>
<dbReference type="Proteomes" id="UP001056201">
    <property type="component" value="Chromosome 1"/>
</dbReference>
<evidence type="ECO:0000256" key="3">
    <source>
        <dbReference type="ARBA" id="ARBA00022842"/>
    </source>
</evidence>
<dbReference type="InterPro" id="IPR005000">
    <property type="entry name" value="Aldolase/citrate-lyase_domain"/>
</dbReference>
<organism evidence="5 6">
    <name type="scientific">Aquincola tertiaricarbonis</name>
    <dbReference type="NCBI Taxonomy" id="391953"/>
    <lineage>
        <taxon>Bacteria</taxon>
        <taxon>Pseudomonadati</taxon>
        <taxon>Pseudomonadota</taxon>
        <taxon>Betaproteobacteria</taxon>
        <taxon>Burkholderiales</taxon>
        <taxon>Sphaerotilaceae</taxon>
        <taxon>Aquincola</taxon>
    </lineage>
</organism>
<dbReference type="Gene3D" id="3.20.20.60">
    <property type="entry name" value="Phosphoenolpyruvate-binding domains"/>
    <property type="match status" value="1"/>
</dbReference>
<feature type="domain" description="HpcH/HpaI aldolase/citrate lyase" evidence="4">
    <location>
        <begin position="4"/>
        <end position="213"/>
    </location>
</feature>
<dbReference type="PIRSF" id="PIRSF015582">
    <property type="entry name" value="Cit_lyase_B"/>
    <property type="match status" value="1"/>
</dbReference>
<dbReference type="SUPFAM" id="SSF51621">
    <property type="entry name" value="Phosphoenolpyruvate/pyruvate domain"/>
    <property type="match status" value="1"/>
</dbReference>